<dbReference type="PANTHER" id="PTHR40465:SF1">
    <property type="entry name" value="DUF6534 DOMAIN-CONTAINING PROTEIN"/>
    <property type="match status" value="1"/>
</dbReference>
<dbReference type="GeneID" id="59349094"/>
<evidence type="ECO:0000313" key="4">
    <source>
        <dbReference type="EMBL" id="KAF7294609.1"/>
    </source>
</evidence>
<evidence type="ECO:0000256" key="2">
    <source>
        <dbReference type="SAM" id="Phobius"/>
    </source>
</evidence>
<feature type="transmembrane region" description="Helical" evidence="2">
    <location>
        <begin position="158"/>
        <end position="179"/>
    </location>
</feature>
<keyword evidence="2" id="KW-0472">Membrane</keyword>
<comment type="caution">
    <text evidence="4">The sequence shown here is derived from an EMBL/GenBank/DDBJ whole genome shotgun (WGS) entry which is preliminary data.</text>
</comment>
<keyword evidence="2" id="KW-0812">Transmembrane</keyword>
<proteinExistence type="predicted"/>
<dbReference type="Pfam" id="PF20152">
    <property type="entry name" value="DUF6534"/>
    <property type="match status" value="1"/>
</dbReference>
<feature type="transmembrane region" description="Helical" evidence="2">
    <location>
        <begin position="117"/>
        <end position="138"/>
    </location>
</feature>
<dbReference type="EMBL" id="JACAZF010000009">
    <property type="protein sequence ID" value="KAF7294609.1"/>
    <property type="molecule type" value="Genomic_DNA"/>
</dbReference>
<feature type="transmembrane region" description="Helical" evidence="2">
    <location>
        <begin position="12"/>
        <end position="34"/>
    </location>
</feature>
<keyword evidence="2" id="KW-1133">Transmembrane helix</keyword>
<dbReference type="RefSeq" id="XP_037215972.1">
    <property type="nucleotide sequence ID" value="XM_037366578.1"/>
</dbReference>
<dbReference type="OrthoDB" id="2953893at2759"/>
<accession>A0A8H6W077</accession>
<feature type="transmembrane region" description="Helical" evidence="2">
    <location>
        <begin position="84"/>
        <end position="105"/>
    </location>
</feature>
<sequence length="336" mass="36717">MPVAIVKLTLPLFIGTILNWLLLGVFLVQIYIYYAAFPHDSRRAKIGVAAVLVLELLETFSNVNEQARTFGAGWGDMKALDTVGIAWLSVPLIGPLVASIGQWFFAMRIYIIGRSIYLPIVICLLSVLQLAAGTWTAVNIAKAGRFSLLQERNAIPTPIWLVSAALCDVLIVAGMVYYLMKSRVREYSRIKSAISRILLLTVETGAICAVLVLVDLYLFIAYKGTNMHLSLCIELSKVYSNSILLIFNSRARITYQNSQDSHISIHVSGLTRNTRDPAYRAPSGPGETTTIRFAHASRFTTTTTQSESGAGMLPDPEKAVDAGDGQPAKNSDTCAV</sequence>
<reference evidence="4" key="1">
    <citation type="submission" date="2020-05" db="EMBL/GenBank/DDBJ databases">
        <title>Mycena genomes resolve the evolution of fungal bioluminescence.</title>
        <authorList>
            <person name="Tsai I.J."/>
        </authorList>
    </citation>
    <scope>NUCLEOTIDE SEQUENCE</scope>
    <source>
        <strain evidence="4">171206Taipei</strain>
    </source>
</reference>
<dbReference type="Proteomes" id="UP000636479">
    <property type="component" value="Unassembled WGS sequence"/>
</dbReference>
<evidence type="ECO:0000313" key="5">
    <source>
        <dbReference type="Proteomes" id="UP000636479"/>
    </source>
</evidence>
<dbReference type="InterPro" id="IPR045339">
    <property type="entry name" value="DUF6534"/>
</dbReference>
<dbReference type="AlphaFoldDB" id="A0A8H6W077"/>
<evidence type="ECO:0000256" key="1">
    <source>
        <dbReference type="SAM" id="MobiDB-lite"/>
    </source>
</evidence>
<protein>
    <recommendedName>
        <fullName evidence="3">DUF6534 domain-containing protein</fullName>
    </recommendedName>
</protein>
<name>A0A8H6W077_9AGAR</name>
<organism evidence="4 5">
    <name type="scientific">Mycena indigotica</name>
    <dbReference type="NCBI Taxonomy" id="2126181"/>
    <lineage>
        <taxon>Eukaryota</taxon>
        <taxon>Fungi</taxon>
        <taxon>Dikarya</taxon>
        <taxon>Basidiomycota</taxon>
        <taxon>Agaricomycotina</taxon>
        <taxon>Agaricomycetes</taxon>
        <taxon>Agaricomycetidae</taxon>
        <taxon>Agaricales</taxon>
        <taxon>Marasmiineae</taxon>
        <taxon>Mycenaceae</taxon>
        <taxon>Mycena</taxon>
    </lineage>
</organism>
<gene>
    <name evidence="4" type="ORF">MIND_00997500</name>
</gene>
<feature type="domain" description="DUF6534" evidence="3">
    <location>
        <begin position="164"/>
        <end position="251"/>
    </location>
</feature>
<keyword evidence="5" id="KW-1185">Reference proteome</keyword>
<evidence type="ECO:0000259" key="3">
    <source>
        <dbReference type="Pfam" id="PF20152"/>
    </source>
</evidence>
<feature type="region of interest" description="Disordered" evidence="1">
    <location>
        <begin position="302"/>
        <end position="336"/>
    </location>
</feature>
<dbReference type="PANTHER" id="PTHR40465">
    <property type="entry name" value="CHROMOSOME 1, WHOLE GENOME SHOTGUN SEQUENCE"/>
    <property type="match status" value="1"/>
</dbReference>
<feature type="transmembrane region" description="Helical" evidence="2">
    <location>
        <begin position="200"/>
        <end position="222"/>
    </location>
</feature>